<organism evidence="4 5">
    <name type="scientific">Deinococcus yavapaiensis KR-236</name>
    <dbReference type="NCBI Taxonomy" id="694435"/>
    <lineage>
        <taxon>Bacteria</taxon>
        <taxon>Thermotogati</taxon>
        <taxon>Deinococcota</taxon>
        <taxon>Deinococci</taxon>
        <taxon>Deinococcales</taxon>
        <taxon>Deinococcaceae</taxon>
        <taxon>Deinococcus</taxon>
    </lineage>
</organism>
<evidence type="ECO:0000313" key="4">
    <source>
        <dbReference type="EMBL" id="PYE56368.1"/>
    </source>
</evidence>
<dbReference type="AlphaFoldDB" id="A0A318SBE0"/>
<reference evidence="4 5" key="1">
    <citation type="submission" date="2018-06" db="EMBL/GenBank/DDBJ databases">
        <title>Genomic Encyclopedia of Type Strains, Phase IV (KMG-IV): sequencing the most valuable type-strain genomes for metagenomic binning, comparative biology and taxonomic classification.</title>
        <authorList>
            <person name="Goeker M."/>
        </authorList>
    </citation>
    <scope>NUCLEOTIDE SEQUENCE [LARGE SCALE GENOMIC DNA]</scope>
    <source>
        <strain evidence="4 5">DSM 18048</strain>
    </source>
</reference>
<evidence type="ECO:0000259" key="3">
    <source>
        <dbReference type="Pfam" id="PF02826"/>
    </source>
</evidence>
<dbReference type="EMBL" id="QJSX01000001">
    <property type="protein sequence ID" value="PYE56368.1"/>
    <property type="molecule type" value="Genomic_DNA"/>
</dbReference>
<feature type="domain" description="D-isomer specific 2-hydroxyacid dehydrogenase NAD-binding" evidence="3">
    <location>
        <begin position="100"/>
        <end position="273"/>
    </location>
</feature>
<dbReference type="Pfam" id="PF02826">
    <property type="entry name" value="2-Hacid_dh_C"/>
    <property type="match status" value="1"/>
</dbReference>
<dbReference type="InterPro" id="IPR036291">
    <property type="entry name" value="NAD(P)-bd_dom_sf"/>
</dbReference>
<proteinExistence type="predicted"/>
<keyword evidence="2" id="KW-0520">NAD</keyword>
<dbReference type="InterPro" id="IPR006140">
    <property type="entry name" value="D-isomer_DH_NAD-bd"/>
</dbReference>
<keyword evidence="5" id="KW-1185">Reference proteome</keyword>
<dbReference type="GO" id="GO:0016491">
    <property type="term" value="F:oxidoreductase activity"/>
    <property type="evidence" value="ECO:0007669"/>
    <property type="project" value="UniProtKB-KW"/>
</dbReference>
<dbReference type="SUPFAM" id="SSF51735">
    <property type="entry name" value="NAD(P)-binding Rossmann-fold domains"/>
    <property type="match status" value="1"/>
</dbReference>
<sequence length="310" mass="33723">MIRDKNVLVRVLIPSEFSALSLPDVELLQYNADSDLPDADGLVTWGFPRFVREHALTLPSLRWALTLTAGVDNILPDFPPHLRLFNASQLHAEAVAQHALALLLAGARGLHAARDFQRERTWARSGIFSGGNVGGGLTTLRGKHVVIWGHGTIGRSLEAMLAPLGANVTGLRSSATREQLDEALRTADVLVLLVPLTEKTRGLVNADVLARLKPSAWFANLGRGELVVQDDLVAALESRRIGLALLDVTTPEPLPETSPLWTLPNVVLTPHVAAATNDLAERGAEFTRSFLERFTRGLPLENEVSRDKGY</sequence>
<dbReference type="SUPFAM" id="SSF52283">
    <property type="entry name" value="Formate/glycerate dehydrogenase catalytic domain-like"/>
    <property type="match status" value="1"/>
</dbReference>
<accession>A0A318SBE0</accession>
<evidence type="ECO:0000256" key="2">
    <source>
        <dbReference type="ARBA" id="ARBA00023027"/>
    </source>
</evidence>
<protein>
    <submittedName>
        <fullName evidence="4">Phosphoglycerate dehydrogenase-like enzyme</fullName>
    </submittedName>
</protein>
<name>A0A318SBE0_9DEIO</name>
<evidence type="ECO:0000313" key="5">
    <source>
        <dbReference type="Proteomes" id="UP000248326"/>
    </source>
</evidence>
<keyword evidence="1" id="KW-0560">Oxidoreductase</keyword>
<dbReference type="GO" id="GO:0051287">
    <property type="term" value="F:NAD binding"/>
    <property type="evidence" value="ECO:0007669"/>
    <property type="project" value="InterPro"/>
</dbReference>
<dbReference type="PANTHER" id="PTHR43333">
    <property type="entry name" value="2-HACID_DH_C DOMAIN-CONTAINING PROTEIN"/>
    <property type="match status" value="1"/>
</dbReference>
<dbReference type="RefSeq" id="WP_245900548.1">
    <property type="nucleotide sequence ID" value="NZ_QJSX01000001.1"/>
</dbReference>
<dbReference type="Proteomes" id="UP000248326">
    <property type="component" value="Unassembled WGS sequence"/>
</dbReference>
<comment type="caution">
    <text evidence="4">The sequence shown here is derived from an EMBL/GenBank/DDBJ whole genome shotgun (WGS) entry which is preliminary data.</text>
</comment>
<gene>
    <name evidence="4" type="ORF">DES52_101172</name>
</gene>
<evidence type="ECO:0000256" key="1">
    <source>
        <dbReference type="ARBA" id="ARBA00023002"/>
    </source>
</evidence>
<dbReference type="Gene3D" id="3.40.50.720">
    <property type="entry name" value="NAD(P)-binding Rossmann-like Domain"/>
    <property type="match status" value="2"/>
</dbReference>
<dbReference type="PANTHER" id="PTHR43333:SF1">
    <property type="entry name" value="D-ISOMER SPECIFIC 2-HYDROXYACID DEHYDROGENASE NAD-BINDING DOMAIN-CONTAINING PROTEIN"/>
    <property type="match status" value="1"/>
</dbReference>